<protein>
    <submittedName>
        <fullName evidence="2">Uncharacterized protein</fullName>
    </submittedName>
</protein>
<dbReference type="EMBL" id="QYZD01000001">
    <property type="protein sequence ID" value="RJG26749.1"/>
    <property type="molecule type" value="Genomic_DNA"/>
</dbReference>
<sequence length="60" mass="6525">MPACINLGCRIDLLYWIQPRSACEKKGGKSKSRPAAQASRCGAHPFKGVQVKQPPDRSEG</sequence>
<organism evidence="2 3">
    <name type="scientific">Paenibacillus thiaminolyticus</name>
    <name type="common">Bacillus thiaminolyticus</name>
    <dbReference type="NCBI Taxonomy" id="49283"/>
    <lineage>
        <taxon>Bacteria</taxon>
        <taxon>Bacillati</taxon>
        <taxon>Bacillota</taxon>
        <taxon>Bacilli</taxon>
        <taxon>Bacillales</taxon>
        <taxon>Paenibacillaceae</taxon>
        <taxon>Paenibacillus</taxon>
    </lineage>
</organism>
<gene>
    <name evidence="2" type="ORF">DQX05_01600</name>
</gene>
<proteinExistence type="predicted"/>
<evidence type="ECO:0000313" key="3">
    <source>
        <dbReference type="Proteomes" id="UP000266177"/>
    </source>
</evidence>
<name>A0A3A3GSM3_PANTH</name>
<dbReference type="Proteomes" id="UP000266177">
    <property type="component" value="Unassembled WGS sequence"/>
</dbReference>
<feature type="region of interest" description="Disordered" evidence="1">
    <location>
        <begin position="24"/>
        <end position="60"/>
    </location>
</feature>
<dbReference type="AlphaFoldDB" id="A0A3A3GSM3"/>
<evidence type="ECO:0000256" key="1">
    <source>
        <dbReference type="SAM" id="MobiDB-lite"/>
    </source>
</evidence>
<accession>A0A3A3GSM3</accession>
<evidence type="ECO:0000313" key="2">
    <source>
        <dbReference type="EMBL" id="RJG26749.1"/>
    </source>
</evidence>
<reference evidence="2 3" key="1">
    <citation type="submission" date="2018-09" db="EMBL/GenBank/DDBJ databases">
        <title>Paenibacillus SK2017-BO5.</title>
        <authorList>
            <person name="Piskunova J.V."/>
            <person name="Dubiley S.A."/>
            <person name="Severinov K.V."/>
        </authorList>
    </citation>
    <scope>NUCLEOTIDE SEQUENCE [LARGE SCALE GENOMIC DNA]</scope>
    <source>
        <strain evidence="2 3">BO5</strain>
    </source>
</reference>
<comment type="caution">
    <text evidence="2">The sequence shown here is derived from an EMBL/GenBank/DDBJ whole genome shotgun (WGS) entry which is preliminary data.</text>
</comment>